<dbReference type="InterPro" id="IPR009003">
    <property type="entry name" value="Peptidase_S1_PA"/>
</dbReference>
<dbReference type="PANTHER" id="PTHR24276:SF98">
    <property type="entry name" value="FI18310P1-RELATED"/>
    <property type="match status" value="1"/>
</dbReference>
<name>A0A8R2RB95_BOMMO</name>
<keyword evidence="1" id="KW-0645">Protease</keyword>
<dbReference type="Gene3D" id="2.40.10.10">
    <property type="entry name" value="Trypsin-like serine proteases"/>
    <property type="match status" value="2"/>
</dbReference>
<dbReference type="KEGG" id="bmor:105841781"/>
<dbReference type="Proteomes" id="UP000005204">
    <property type="component" value="Unassembled WGS sequence"/>
</dbReference>
<keyword evidence="4" id="KW-1015">Disulfide bond</keyword>
<evidence type="ECO:0000256" key="2">
    <source>
        <dbReference type="ARBA" id="ARBA00022801"/>
    </source>
</evidence>
<keyword evidence="3" id="KW-0720">Serine protease</keyword>
<dbReference type="InterPro" id="IPR001254">
    <property type="entry name" value="Trypsin_dom"/>
</dbReference>
<dbReference type="GeneID" id="105841781"/>
<feature type="domain" description="Peptidase S1" evidence="5">
    <location>
        <begin position="28"/>
        <end position="290"/>
    </location>
</feature>
<organism evidence="6 7">
    <name type="scientific">Bombyx mori</name>
    <name type="common">Silk moth</name>
    <dbReference type="NCBI Taxonomy" id="7091"/>
    <lineage>
        <taxon>Eukaryota</taxon>
        <taxon>Metazoa</taxon>
        <taxon>Ecdysozoa</taxon>
        <taxon>Arthropoda</taxon>
        <taxon>Hexapoda</taxon>
        <taxon>Insecta</taxon>
        <taxon>Pterygota</taxon>
        <taxon>Neoptera</taxon>
        <taxon>Endopterygota</taxon>
        <taxon>Lepidoptera</taxon>
        <taxon>Glossata</taxon>
        <taxon>Ditrysia</taxon>
        <taxon>Bombycoidea</taxon>
        <taxon>Bombycidae</taxon>
        <taxon>Bombycinae</taxon>
        <taxon>Bombyx</taxon>
    </lineage>
</organism>
<dbReference type="InterPro" id="IPR043504">
    <property type="entry name" value="Peptidase_S1_PA_chymotrypsin"/>
</dbReference>
<evidence type="ECO:0000313" key="7">
    <source>
        <dbReference type="Proteomes" id="UP000005204"/>
    </source>
</evidence>
<protein>
    <recommendedName>
        <fullName evidence="5">Peptidase S1 domain-containing protein</fullName>
    </recommendedName>
</protein>
<dbReference type="AlphaFoldDB" id="A0A8R2RB95"/>
<reference evidence="6" key="2">
    <citation type="submission" date="2022-06" db="UniProtKB">
        <authorList>
            <consortium name="EnsemblMetazoa"/>
        </authorList>
    </citation>
    <scope>IDENTIFICATION</scope>
    <source>
        <strain evidence="6">p50T (Dazao)</strain>
    </source>
</reference>
<keyword evidence="7" id="KW-1185">Reference proteome</keyword>
<accession>A0A8R2RB95</accession>
<dbReference type="GO" id="GO:0006508">
    <property type="term" value="P:proteolysis"/>
    <property type="evidence" value="ECO:0007669"/>
    <property type="project" value="UniProtKB-KW"/>
</dbReference>
<evidence type="ECO:0000256" key="3">
    <source>
        <dbReference type="ARBA" id="ARBA00022825"/>
    </source>
</evidence>
<proteinExistence type="predicted"/>
<dbReference type="RefSeq" id="XP_037876668.1">
    <property type="nucleotide sequence ID" value="XM_038020740.2"/>
</dbReference>
<evidence type="ECO:0000256" key="4">
    <source>
        <dbReference type="ARBA" id="ARBA00023157"/>
    </source>
</evidence>
<dbReference type="Pfam" id="PF00089">
    <property type="entry name" value="Trypsin"/>
    <property type="match status" value="1"/>
</dbReference>
<evidence type="ECO:0000256" key="1">
    <source>
        <dbReference type="ARBA" id="ARBA00022670"/>
    </source>
</evidence>
<keyword evidence="2" id="KW-0378">Hydrolase</keyword>
<evidence type="ECO:0000259" key="5">
    <source>
        <dbReference type="PROSITE" id="PS50240"/>
    </source>
</evidence>
<dbReference type="SUPFAM" id="SSF50494">
    <property type="entry name" value="Trypsin-like serine proteases"/>
    <property type="match status" value="2"/>
</dbReference>
<sequence>MKKKVILTCVPKSYELDYLKIIKWSWIDIAIVKVESEYDFNDEKYTQLCSYKPAIIDVNYARKYQEPGTDALVLGWGHKEKWRKPEDVSNYNQDTLNYAPIMLQNKEKCTEAYKDIERMNILIDNYMICADGKGNINAKGEQILKGKPEADGCATNPENLKGILDDSCEKPFQNKDPSIVLLNARKNNSDDNISQLDTRRNDDGATGICQNDHGGPLVTWVGTHEVLIGVASVFRVDSNSQCTGPYLFTSTECNGAFIGCILNQTVARRTGVCDQSPIERGFDIIEKSISWKGHPEGPAQNELLKMRPQVPITHFG</sequence>
<dbReference type="PANTHER" id="PTHR24276">
    <property type="entry name" value="POLYSERASE-RELATED"/>
    <property type="match status" value="1"/>
</dbReference>
<dbReference type="EnsemblMetazoa" id="XM_038020740.1">
    <property type="protein sequence ID" value="XP_037876668.1"/>
    <property type="gene ID" value="LOC105841781"/>
</dbReference>
<evidence type="ECO:0000313" key="6">
    <source>
        <dbReference type="EnsemblMetazoa" id="XP_037876668.1"/>
    </source>
</evidence>
<dbReference type="PROSITE" id="PS50240">
    <property type="entry name" value="TRYPSIN_DOM"/>
    <property type="match status" value="1"/>
</dbReference>
<dbReference type="GO" id="GO:0004252">
    <property type="term" value="F:serine-type endopeptidase activity"/>
    <property type="evidence" value="ECO:0007669"/>
    <property type="project" value="InterPro"/>
</dbReference>
<dbReference type="InterPro" id="IPR050430">
    <property type="entry name" value="Peptidase_S1"/>
</dbReference>
<reference evidence="7" key="1">
    <citation type="journal article" date="2008" name="Insect Biochem. Mol. Biol.">
        <title>The genome of a lepidopteran model insect, the silkworm Bombyx mori.</title>
        <authorList>
            <consortium name="International Silkworm Genome Consortium"/>
        </authorList>
    </citation>
    <scope>NUCLEOTIDE SEQUENCE [LARGE SCALE GENOMIC DNA]</scope>
    <source>
        <strain evidence="7">p50T</strain>
    </source>
</reference>